<name>A0A6P4YQL8_BRABE</name>
<keyword evidence="3" id="KW-1185">Reference proteome</keyword>
<dbReference type="AlphaFoldDB" id="A0A6P4YQL8"/>
<feature type="domain" description="Transcobalamin-like C-terminal" evidence="2">
    <location>
        <begin position="100"/>
        <end position="157"/>
    </location>
</feature>
<dbReference type="GO" id="GO:0031419">
    <property type="term" value="F:cobalamin binding"/>
    <property type="evidence" value="ECO:0007669"/>
    <property type="project" value="TreeGrafter"/>
</dbReference>
<dbReference type="InterPro" id="IPR051588">
    <property type="entry name" value="Cobalamin_Transport"/>
</dbReference>
<feature type="chain" id="PRO_5028416780" evidence="1">
    <location>
        <begin position="23"/>
        <end position="160"/>
    </location>
</feature>
<organism evidence="3 4">
    <name type="scientific">Branchiostoma belcheri</name>
    <name type="common">Amphioxus</name>
    <dbReference type="NCBI Taxonomy" id="7741"/>
    <lineage>
        <taxon>Eukaryota</taxon>
        <taxon>Metazoa</taxon>
        <taxon>Chordata</taxon>
        <taxon>Cephalochordata</taxon>
        <taxon>Leptocardii</taxon>
        <taxon>Amphioxiformes</taxon>
        <taxon>Branchiostomatidae</taxon>
        <taxon>Branchiostoma</taxon>
    </lineage>
</organism>
<dbReference type="RefSeq" id="XP_019619526.1">
    <property type="nucleotide sequence ID" value="XM_019763967.1"/>
</dbReference>
<gene>
    <name evidence="4" type="primary">LOC109466268</name>
</gene>
<dbReference type="Pfam" id="PF14478">
    <property type="entry name" value="DUF4430"/>
    <property type="match status" value="1"/>
</dbReference>
<proteinExistence type="predicted"/>
<evidence type="ECO:0000313" key="4">
    <source>
        <dbReference type="RefSeq" id="XP_019619526.1"/>
    </source>
</evidence>
<evidence type="ECO:0000313" key="3">
    <source>
        <dbReference type="Proteomes" id="UP000515135"/>
    </source>
</evidence>
<reference evidence="4" key="1">
    <citation type="submission" date="2025-08" db="UniProtKB">
        <authorList>
            <consortium name="RefSeq"/>
        </authorList>
    </citation>
    <scope>IDENTIFICATION</scope>
    <source>
        <tissue evidence="4">Gonad</tissue>
    </source>
</reference>
<evidence type="ECO:0000259" key="2">
    <source>
        <dbReference type="Pfam" id="PF14478"/>
    </source>
</evidence>
<dbReference type="GO" id="GO:0015889">
    <property type="term" value="P:cobalamin transport"/>
    <property type="evidence" value="ECO:0007669"/>
    <property type="project" value="TreeGrafter"/>
</dbReference>
<dbReference type="InterPro" id="IPR027954">
    <property type="entry name" value="Transcobalamin-like_C"/>
</dbReference>
<evidence type="ECO:0000256" key="1">
    <source>
        <dbReference type="SAM" id="SignalP"/>
    </source>
</evidence>
<keyword evidence="1" id="KW-0732">Signal</keyword>
<dbReference type="PANTHER" id="PTHR10559">
    <property type="entry name" value="TRANSCOBALAMIN-1/GASTRIC INTRINSIC FACTOR"/>
    <property type="match status" value="1"/>
</dbReference>
<accession>A0A6P4YQL8</accession>
<dbReference type="OrthoDB" id="10050504at2759"/>
<dbReference type="Proteomes" id="UP000515135">
    <property type="component" value="Unplaced"/>
</dbReference>
<dbReference type="GO" id="GO:0005615">
    <property type="term" value="C:extracellular space"/>
    <property type="evidence" value="ECO:0007669"/>
    <property type="project" value="TreeGrafter"/>
</dbReference>
<dbReference type="GeneID" id="109466268"/>
<feature type="signal peptide" evidence="1">
    <location>
        <begin position="1"/>
        <end position="22"/>
    </location>
</feature>
<dbReference type="PANTHER" id="PTHR10559:SF18">
    <property type="entry name" value="TRANSCOBALAMIN II"/>
    <property type="match status" value="1"/>
</dbReference>
<dbReference type="Gene3D" id="2.170.130.30">
    <property type="match status" value="1"/>
</dbReference>
<sequence length="160" mass="17597">MSKFSIVVVFLLAATLCREVQGQDNEGVPQALDDLLERVALLETQIFGSGLATVTLKIENSLDPDFESAEYQVSVPVGNSVFQMMVAATKEFDDFTFGATYFSEYGGHFINSINGLAGNTDDKTFWSFENGKGVAFDRGVDLILVHANDDVIVFRYTSWA</sequence>
<protein>
    <submittedName>
        <fullName evidence="4">Uncharacterized protein LOC109466268 isoform X2</fullName>
    </submittedName>
</protein>